<dbReference type="PANTHER" id="PTHR10039:SF17">
    <property type="entry name" value="FUNGAL STAND N-TERMINAL GOODBYE DOMAIN-CONTAINING PROTEIN-RELATED"/>
    <property type="match status" value="1"/>
</dbReference>
<dbReference type="RefSeq" id="XP_041287909.1">
    <property type="nucleotide sequence ID" value="XM_041429619.1"/>
</dbReference>
<sequence>MRAALHSAHFGTFVAYVENEQRWYISERIRIVKLLLHCTNYKNHLELYLNKSRCIENPCAWSKSHPSIANWLSMETSPKLFISGKPGTGKSVLAAHVIDTIQKEDASHRGVLLYYFCGADPAADQYSDVRQEASSKAILMTLLRQIVSVCHHSIAGFGEVLEYVDYERNELSEKGLRTRIANLLESFDTVRIIIDAVDCCENRAFQQDGLIPWILNNMPAHAYILLTACRNPYVTSLLDGLPTIAMGSDSTTQSDLEAYARHVTQHYIGSDDPDEAHFVQNLVGRSENMFQYILLVKNLTQHLHLYNRETRSQLLNDTPLGIFKMYKYYLAVQLQRFSDFDQTQLERVLQILLQLLTFSPSPVTPLIFLQALRSCPSIQGLELNPETDGLAIDLAQNAAGVLFDVRVTSTGVRHLVAVHSTLSEYFLDPDNYQKYNPNNLSPATQEALVSLHNAVGETGPKSLLELCCNGLQDPDFNRFLHQYQHAADFCRQNLDDTSSRDVQPDISRQESDCERLQAQLWRDPAFSVCDSLALEGSWMDRQWNSLREDGEWFREHSDIMKDYESLDEETLVPPLRLQVSRWRNVVFPRMKKQLELRQNALSELRTRHLSAYAFRNTLFYLHLMNQKTTSQYTSSPSFEGLILHYLDQLENLLPVLVLVQILPFSEFLVDSTSPTAKLATMICGLEQLTRAIREFLSTRKSYPHQLLGVIRCLWATGSANLGSLFTTEEIWARAYYSELIIPGLNTNSIPEKLIRHTLERVLLYLADAERTCFTNQTQLTGVGNICFCIRQLRQTISHHLLFQTFHPVSTSIQKGSLVPEFVDREPGFTNIALLQDAVRVRTLDQDNLQPGGPKTWSIFLGAVFIILGFISSHHTCFIFSLLSAPPNTTDGLMRQTSGWSSVQLVASAGVIGCFCDRVRAGAVTIGTIPYALGVLLVLTSPQFASSSLVRYIDAISTDHLMFLSVVPLLLFSSHEQSFWAAIENTAVLYVVIRLLAFAVDKSSMKRKRRDLVRISRKYNRRNEEQGEVYKL</sequence>
<evidence type="ECO:0000259" key="3">
    <source>
        <dbReference type="Pfam" id="PF24883"/>
    </source>
</evidence>
<feature type="transmembrane region" description="Helical" evidence="2">
    <location>
        <begin position="978"/>
        <end position="999"/>
    </location>
</feature>
<dbReference type="SUPFAM" id="SSF52540">
    <property type="entry name" value="P-loop containing nucleoside triphosphate hydrolases"/>
    <property type="match status" value="1"/>
</dbReference>
<feature type="transmembrane region" description="Helical" evidence="2">
    <location>
        <begin position="920"/>
        <end position="939"/>
    </location>
</feature>
<dbReference type="OrthoDB" id="2625791at2759"/>
<evidence type="ECO:0000256" key="1">
    <source>
        <dbReference type="ARBA" id="ARBA00022737"/>
    </source>
</evidence>
<gene>
    <name evidence="4" type="ORF">F5147DRAFT_402201</name>
</gene>
<keyword evidence="2" id="KW-0472">Membrane</keyword>
<organism evidence="4 5">
    <name type="scientific">Suillus discolor</name>
    <dbReference type="NCBI Taxonomy" id="1912936"/>
    <lineage>
        <taxon>Eukaryota</taxon>
        <taxon>Fungi</taxon>
        <taxon>Dikarya</taxon>
        <taxon>Basidiomycota</taxon>
        <taxon>Agaricomycotina</taxon>
        <taxon>Agaricomycetes</taxon>
        <taxon>Agaricomycetidae</taxon>
        <taxon>Boletales</taxon>
        <taxon>Suillineae</taxon>
        <taxon>Suillaceae</taxon>
        <taxon>Suillus</taxon>
    </lineage>
</organism>
<proteinExistence type="predicted"/>
<comment type="caution">
    <text evidence="4">The sequence shown here is derived from an EMBL/GenBank/DDBJ whole genome shotgun (WGS) entry which is preliminary data.</text>
</comment>
<dbReference type="AlphaFoldDB" id="A0A9P7EWR5"/>
<accession>A0A9P7EWR5</accession>
<protein>
    <recommendedName>
        <fullName evidence="3">Nephrocystin 3-like N-terminal domain-containing protein</fullName>
    </recommendedName>
</protein>
<name>A0A9P7EWR5_9AGAM</name>
<evidence type="ECO:0000313" key="4">
    <source>
        <dbReference type="EMBL" id="KAG2095484.1"/>
    </source>
</evidence>
<dbReference type="Proteomes" id="UP000823399">
    <property type="component" value="Unassembled WGS sequence"/>
</dbReference>
<dbReference type="Gene3D" id="3.40.50.300">
    <property type="entry name" value="P-loop containing nucleotide triphosphate hydrolases"/>
    <property type="match status" value="1"/>
</dbReference>
<dbReference type="EMBL" id="JABBWM010000074">
    <property type="protein sequence ID" value="KAG2095484.1"/>
    <property type="molecule type" value="Genomic_DNA"/>
</dbReference>
<reference evidence="4" key="1">
    <citation type="journal article" date="2020" name="New Phytol.">
        <title>Comparative genomics reveals dynamic genome evolution in host specialist ectomycorrhizal fungi.</title>
        <authorList>
            <person name="Lofgren L.A."/>
            <person name="Nguyen N.H."/>
            <person name="Vilgalys R."/>
            <person name="Ruytinx J."/>
            <person name="Liao H.L."/>
            <person name="Branco S."/>
            <person name="Kuo A."/>
            <person name="LaButti K."/>
            <person name="Lipzen A."/>
            <person name="Andreopoulos W."/>
            <person name="Pangilinan J."/>
            <person name="Riley R."/>
            <person name="Hundley H."/>
            <person name="Na H."/>
            <person name="Barry K."/>
            <person name="Grigoriev I.V."/>
            <person name="Stajich J.E."/>
            <person name="Kennedy P.G."/>
        </authorList>
    </citation>
    <scope>NUCLEOTIDE SEQUENCE</scope>
    <source>
        <strain evidence="4">FC423</strain>
    </source>
</reference>
<evidence type="ECO:0000256" key="2">
    <source>
        <dbReference type="SAM" id="Phobius"/>
    </source>
</evidence>
<dbReference type="InterPro" id="IPR027417">
    <property type="entry name" value="P-loop_NTPase"/>
</dbReference>
<keyword evidence="2" id="KW-0812">Transmembrane</keyword>
<feature type="domain" description="Nephrocystin 3-like N-terminal" evidence="3">
    <location>
        <begin position="59"/>
        <end position="214"/>
    </location>
</feature>
<feature type="transmembrane region" description="Helical" evidence="2">
    <location>
        <begin position="856"/>
        <end position="884"/>
    </location>
</feature>
<keyword evidence="2" id="KW-1133">Transmembrane helix</keyword>
<keyword evidence="1" id="KW-0677">Repeat</keyword>
<dbReference type="GeneID" id="64691878"/>
<evidence type="ECO:0000313" key="5">
    <source>
        <dbReference type="Proteomes" id="UP000823399"/>
    </source>
</evidence>
<dbReference type="PANTHER" id="PTHR10039">
    <property type="entry name" value="AMELOGENIN"/>
    <property type="match status" value="1"/>
</dbReference>
<keyword evidence="5" id="KW-1185">Reference proteome</keyword>
<dbReference type="Pfam" id="PF24883">
    <property type="entry name" value="NPHP3_N"/>
    <property type="match status" value="1"/>
</dbReference>
<dbReference type="InterPro" id="IPR056884">
    <property type="entry name" value="NPHP3-like_N"/>
</dbReference>